<dbReference type="CDD" id="cd02440">
    <property type="entry name" value="AdoMet_MTases"/>
    <property type="match status" value="1"/>
</dbReference>
<keyword evidence="2" id="KW-0808">Transferase</keyword>
<dbReference type="RefSeq" id="WP_090889795.1">
    <property type="nucleotide sequence ID" value="NZ_FOGG01000059.1"/>
</dbReference>
<dbReference type="InterPro" id="IPR029063">
    <property type="entry name" value="SAM-dependent_MTases_sf"/>
</dbReference>
<dbReference type="Gene3D" id="3.40.50.150">
    <property type="entry name" value="Vaccinia Virus protein VP39"/>
    <property type="match status" value="1"/>
</dbReference>
<sequence>MDIDRKRDFIGWDIENWFKAIPYWEKRVSLEEGDKKCLELGASNGGLSLWMARYNNEVICSDLTKPGREALNIHAKYDCSKNIRYEAVDATNIPYKEQFDIVAFKSIVGGIAGFYRDNSYKYKTLHEMYEALKPGGKLLFAENLKGTGFHILLRKYFGTKDWNYLRLDEIKSVFADFKQVSYTTVGFFGCLGRNEKQRNFLGKIDTLIEKIMPKSFHYIVIGVAEK</sequence>
<feature type="domain" description="Methyltransferase type 11" evidence="1">
    <location>
        <begin position="38"/>
        <end position="140"/>
    </location>
</feature>
<dbReference type="AlphaFoldDB" id="A0A1H9W5K7"/>
<dbReference type="SUPFAM" id="SSF53335">
    <property type="entry name" value="S-adenosyl-L-methionine-dependent methyltransferases"/>
    <property type="match status" value="1"/>
</dbReference>
<dbReference type="GO" id="GO:0008757">
    <property type="term" value="F:S-adenosylmethionine-dependent methyltransferase activity"/>
    <property type="evidence" value="ECO:0007669"/>
    <property type="project" value="InterPro"/>
</dbReference>
<evidence type="ECO:0000259" key="1">
    <source>
        <dbReference type="Pfam" id="PF08241"/>
    </source>
</evidence>
<evidence type="ECO:0000313" key="2">
    <source>
        <dbReference type="EMBL" id="SES29246.1"/>
    </source>
</evidence>
<proteinExistence type="predicted"/>
<dbReference type="InterPro" id="IPR013216">
    <property type="entry name" value="Methyltransf_11"/>
</dbReference>
<name>A0A1H9W5K7_9SPHI</name>
<accession>A0A1H9W5K7</accession>
<protein>
    <submittedName>
        <fullName evidence="2">Methyltransferase domain-containing protein</fullName>
    </submittedName>
</protein>
<dbReference type="Pfam" id="PF08241">
    <property type="entry name" value="Methyltransf_11"/>
    <property type="match status" value="1"/>
</dbReference>
<keyword evidence="3" id="KW-1185">Reference proteome</keyword>
<keyword evidence="2" id="KW-0489">Methyltransferase</keyword>
<dbReference type="OrthoDB" id="1417142at2"/>
<dbReference type="STRING" id="390241.SAMN04488023_15914"/>
<evidence type="ECO:0000313" key="3">
    <source>
        <dbReference type="Proteomes" id="UP000199572"/>
    </source>
</evidence>
<organism evidence="2 3">
    <name type="scientific">Pedobacter rhizosphaerae</name>
    <dbReference type="NCBI Taxonomy" id="390241"/>
    <lineage>
        <taxon>Bacteria</taxon>
        <taxon>Pseudomonadati</taxon>
        <taxon>Bacteroidota</taxon>
        <taxon>Sphingobacteriia</taxon>
        <taxon>Sphingobacteriales</taxon>
        <taxon>Sphingobacteriaceae</taxon>
        <taxon>Pedobacter</taxon>
    </lineage>
</organism>
<gene>
    <name evidence="2" type="ORF">SAMN04488023_15914</name>
</gene>
<dbReference type="GO" id="GO:0032259">
    <property type="term" value="P:methylation"/>
    <property type="evidence" value="ECO:0007669"/>
    <property type="project" value="UniProtKB-KW"/>
</dbReference>
<dbReference type="Proteomes" id="UP000199572">
    <property type="component" value="Unassembled WGS sequence"/>
</dbReference>
<reference evidence="2 3" key="1">
    <citation type="submission" date="2016-10" db="EMBL/GenBank/DDBJ databases">
        <authorList>
            <person name="de Groot N.N."/>
        </authorList>
    </citation>
    <scope>NUCLEOTIDE SEQUENCE [LARGE SCALE GENOMIC DNA]</scope>
    <source>
        <strain evidence="2 3">DSM 18610</strain>
    </source>
</reference>
<dbReference type="EMBL" id="FOGG01000059">
    <property type="protein sequence ID" value="SES29246.1"/>
    <property type="molecule type" value="Genomic_DNA"/>
</dbReference>